<evidence type="ECO:0000313" key="1">
    <source>
        <dbReference type="EMBL" id="ARV77017.1"/>
    </source>
</evidence>
<dbReference type="Proteomes" id="UP000225448">
    <property type="component" value="Segment"/>
</dbReference>
<accession>A0A1Y0T2D3</accession>
<reference evidence="1 2" key="1">
    <citation type="submission" date="2017-05" db="EMBL/GenBank/DDBJ databases">
        <authorList>
            <person name="Song R."/>
            <person name="Chenine A.L."/>
            <person name="Ruprecht R.M."/>
        </authorList>
    </citation>
    <scope>NUCLEOTIDE SEQUENCE [LARGE SCALE GENOMIC DNA]</scope>
</reference>
<organism evidence="1 2">
    <name type="scientific">Pseudomonas phage Phabio</name>
    <dbReference type="NCBI Taxonomy" id="2006668"/>
    <lineage>
        <taxon>Viruses</taxon>
        <taxon>Duplodnaviria</taxon>
        <taxon>Heunggongvirae</taxon>
        <taxon>Uroviricota</taxon>
        <taxon>Caudoviricetes</taxon>
        <taxon>Chimalliviridae</taxon>
        <taxon>Phabiovirus</taxon>
        <taxon>Phabiovirus phabio</taxon>
    </lineage>
</organism>
<protein>
    <submittedName>
        <fullName evidence="1">Uncharacterized protein</fullName>
    </submittedName>
</protein>
<evidence type="ECO:0000313" key="2">
    <source>
        <dbReference type="Proteomes" id="UP000225448"/>
    </source>
</evidence>
<name>A0A1Y0T2D3_9CAUD</name>
<sequence length="83" mass="9652">MNNQLNVVTEPTQQAWEDYVDNRVLNVASIYDVKPELTFAQRLEMMQDLLADLSIELYNNVKDKAMRSPMMAYVTKIENRLAV</sequence>
<dbReference type="EMBL" id="MF042360">
    <property type="protein sequence ID" value="ARV77017.1"/>
    <property type="molecule type" value="Genomic_DNA"/>
</dbReference>
<proteinExistence type="predicted"/>
<gene>
    <name evidence="1" type="ORF">PHABIO_386</name>
</gene>
<keyword evidence="2" id="KW-1185">Reference proteome</keyword>